<name>A0A7W5A285_9ACTN</name>
<evidence type="ECO:0000259" key="2">
    <source>
        <dbReference type="SMART" id="SM00829"/>
    </source>
</evidence>
<comment type="caution">
    <text evidence="3">The sequence shown here is derived from an EMBL/GenBank/DDBJ whole genome shotgun (WGS) entry which is preliminary data.</text>
</comment>
<organism evidence="3 4">
    <name type="scientific">Nocardioides albus</name>
    <dbReference type="NCBI Taxonomy" id="1841"/>
    <lineage>
        <taxon>Bacteria</taxon>
        <taxon>Bacillati</taxon>
        <taxon>Actinomycetota</taxon>
        <taxon>Actinomycetes</taxon>
        <taxon>Propionibacteriales</taxon>
        <taxon>Nocardioidaceae</taxon>
        <taxon>Nocardioides</taxon>
    </lineage>
</organism>
<dbReference type="EMBL" id="JACHXG010000002">
    <property type="protein sequence ID" value="MBB3088336.1"/>
    <property type="molecule type" value="Genomic_DNA"/>
</dbReference>
<evidence type="ECO:0000313" key="4">
    <source>
        <dbReference type="Proteomes" id="UP000577707"/>
    </source>
</evidence>
<reference evidence="3 4" key="1">
    <citation type="submission" date="2020-08" db="EMBL/GenBank/DDBJ databases">
        <title>Genomic Encyclopedia of Type Strains, Phase III (KMG-III): the genomes of soil and plant-associated and newly described type strains.</title>
        <authorList>
            <person name="Whitman W."/>
        </authorList>
    </citation>
    <scope>NUCLEOTIDE SEQUENCE [LARGE SCALE GENOMIC DNA]</scope>
    <source>
        <strain evidence="3 4">CECT 3302</strain>
    </source>
</reference>
<dbReference type="Gene3D" id="3.40.50.720">
    <property type="entry name" value="NAD(P)-binding Rossmann-like Domain"/>
    <property type="match status" value="1"/>
</dbReference>
<dbReference type="Gene3D" id="3.90.180.10">
    <property type="entry name" value="Medium-chain alcohol dehydrogenases, catalytic domain"/>
    <property type="match status" value="1"/>
</dbReference>
<accession>A0A7W5A285</accession>
<feature type="domain" description="Enoyl reductase (ER)" evidence="2">
    <location>
        <begin position="22"/>
        <end position="333"/>
    </location>
</feature>
<dbReference type="InterPro" id="IPR041694">
    <property type="entry name" value="ADH_N_2"/>
</dbReference>
<dbReference type="PANTHER" id="PTHR43205">
    <property type="entry name" value="PROSTAGLANDIN REDUCTASE"/>
    <property type="match status" value="1"/>
</dbReference>
<keyword evidence="4" id="KW-1185">Reference proteome</keyword>
<dbReference type="InterPro" id="IPR036291">
    <property type="entry name" value="NAD(P)-bd_dom_sf"/>
</dbReference>
<sequence length="343" mass="35910">MTPTTNRRLVLRHRPVDRIEPGTFALEEQQIAPLAEGQALVEVAWLGIDATQRTWLNEGVTYIDPVGIGEVMRGSGVGRVVATRDPSLPVGQWVYGTLGWQEYAVAEGQGLFGVNPVPPGIDPRQMLTVFGVSGLTAYVGIDRVLGVGEDDTVLVTAAAGSVGSLAGQIAKLRGARVLGTAGSAAKVDWVSDVAGFDCVDYHHDLADAFAAFAPDGFTAVFDNVGGTQLELALDHLATHGRIALCGSVSSGYTASGYGTGPANYMQLAFKRARMEGFIFLDHVADFPAALGELAGWVGAGRLTWAEDVVCGLDEAPAALQGIFDGNNLGKRLVRVGATEGNAD</sequence>
<dbReference type="SUPFAM" id="SSF50129">
    <property type="entry name" value="GroES-like"/>
    <property type="match status" value="1"/>
</dbReference>
<dbReference type="InterPro" id="IPR045010">
    <property type="entry name" value="MDR_fam"/>
</dbReference>
<evidence type="ECO:0000256" key="1">
    <source>
        <dbReference type="ARBA" id="ARBA00023002"/>
    </source>
</evidence>
<dbReference type="GO" id="GO:0016628">
    <property type="term" value="F:oxidoreductase activity, acting on the CH-CH group of donors, NAD or NADP as acceptor"/>
    <property type="evidence" value="ECO:0007669"/>
    <property type="project" value="InterPro"/>
</dbReference>
<dbReference type="SMART" id="SM00829">
    <property type="entry name" value="PKS_ER"/>
    <property type="match status" value="1"/>
</dbReference>
<dbReference type="Pfam" id="PF16884">
    <property type="entry name" value="ADH_N_2"/>
    <property type="match status" value="1"/>
</dbReference>
<dbReference type="InterPro" id="IPR020843">
    <property type="entry name" value="ER"/>
</dbReference>
<keyword evidence="1" id="KW-0560">Oxidoreductase</keyword>
<protein>
    <recommendedName>
        <fullName evidence="2">Enoyl reductase (ER) domain-containing protein</fullName>
    </recommendedName>
</protein>
<dbReference type="RefSeq" id="WP_183543284.1">
    <property type="nucleotide sequence ID" value="NZ_BMQT01000013.1"/>
</dbReference>
<proteinExistence type="predicted"/>
<gene>
    <name evidence="3" type="ORF">FHS12_001269</name>
</gene>
<dbReference type="PANTHER" id="PTHR43205:SF7">
    <property type="entry name" value="PROSTAGLANDIN REDUCTASE 1"/>
    <property type="match status" value="1"/>
</dbReference>
<dbReference type="SUPFAM" id="SSF51735">
    <property type="entry name" value="NAD(P)-binding Rossmann-fold domains"/>
    <property type="match status" value="1"/>
</dbReference>
<dbReference type="Pfam" id="PF00107">
    <property type="entry name" value="ADH_zinc_N"/>
    <property type="match status" value="1"/>
</dbReference>
<dbReference type="CDD" id="cd05288">
    <property type="entry name" value="PGDH"/>
    <property type="match status" value="1"/>
</dbReference>
<dbReference type="InterPro" id="IPR013149">
    <property type="entry name" value="ADH-like_C"/>
</dbReference>
<dbReference type="Proteomes" id="UP000577707">
    <property type="component" value="Unassembled WGS sequence"/>
</dbReference>
<evidence type="ECO:0000313" key="3">
    <source>
        <dbReference type="EMBL" id="MBB3088336.1"/>
    </source>
</evidence>
<dbReference type="AlphaFoldDB" id="A0A7W5A285"/>
<dbReference type="InterPro" id="IPR011032">
    <property type="entry name" value="GroES-like_sf"/>
</dbReference>